<feature type="compositionally biased region" description="Basic residues" evidence="5">
    <location>
        <begin position="137"/>
        <end position="158"/>
    </location>
</feature>
<keyword evidence="2" id="KW-0378">Hydrolase</keyword>
<feature type="region of interest" description="Disordered" evidence="5">
    <location>
        <begin position="68"/>
        <end position="194"/>
    </location>
</feature>
<evidence type="ECO:0000313" key="7">
    <source>
        <dbReference type="EMBL" id="OEU08217.1"/>
    </source>
</evidence>
<organism evidence="7 8">
    <name type="scientific">Fragilariopsis cylindrus CCMP1102</name>
    <dbReference type="NCBI Taxonomy" id="635003"/>
    <lineage>
        <taxon>Eukaryota</taxon>
        <taxon>Sar</taxon>
        <taxon>Stramenopiles</taxon>
        <taxon>Ochrophyta</taxon>
        <taxon>Bacillariophyta</taxon>
        <taxon>Bacillariophyceae</taxon>
        <taxon>Bacillariophycidae</taxon>
        <taxon>Bacillariales</taxon>
        <taxon>Bacillariaceae</taxon>
        <taxon>Fragilariopsis</taxon>
    </lineage>
</organism>
<evidence type="ECO:0000313" key="8">
    <source>
        <dbReference type="Proteomes" id="UP000095751"/>
    </source>
</evidence>
<dbReference type="InterPro" id="IPR027417">
    <property type="entry name" value="P-loop_NTPase"/>
</dbReference>
<evidence type="ECO:0000256" key="5">
    <source>
        <dbReference type="SAM" id="MobiDB-lite"/>
    </source>
</evidence>
<feature type="compositionally biased region" description="Low complexity" evidence="5">
    <location>
        <begin position="95"/>
        <end position="106"/>
    </location>
</feature>
<dbReference type="GO" id="GO:0016787">
    <property type="term" value="F:hydrolase activity"/>
    <property type="evidence" value="ECO:0007669"/>
    <property type="project" value="UniProtKB-KW"/>
</dbReference>
<dbReference type="InterPro" id="IPR050628">
    <property type="entry name" value="SNF2_RAD54_helicase_TF"/>
</dbReference>
<dbReference type="GO" id="GO:0005524">
    <property type="term" value="F:ATP binding"/>
    <property type="evidence" value="ECO:0007669"/>
    <property type="project" value="UniProtKB-KW"/>
</dbReference>
<dbReference type="InterPro" id="IPR029063">
    <property type="entry name" value="SAM-dependent_MTases_sf"/>
</dbReference>
<dbReference type="SMART" id="SM00487">
    <property type="entry name" value="DEXDc"/>
    <property type="match status" value="1"/>
</dbReference>
<evidence type="ECO:0000256" key="2">
    <source>
        <dbReference type="ARBA" id="ARBA00022801"/>
    </source>
</evidence>
<dbReference type="InParanoid" id="A0A1E7EQW5"/>
<reference evidence="7 8" key="1">
    <citation type="submission" date="2016-09" db="EMBL/GenBank/DDBJ databases">
        <title>Extensive genetic diversity and differential bi-allelic expression allows diatom success in the polar Southern Ocean.</title>
        <authorList>
            <consortium name="DOE Joint Genome Institute"/>
            <person name="Mock T."/>
            <person name="Otillar R.P."/>
            <person name="Strauss J."/>
            <person name="Dupont C."/>
            <person name="Frickenhaus S."/>
            <person name="Maumus F."/>
            <person name="Mcmullan M."/>
            <person name="Sanges R."/>
            <person name="Schmutz J."/>
            <person name="Toseland A."/>
            <person name="Valas R."/>
            <person name="Veluchamy A."/>
            <person name="Ward B.J."/>
            <person name="Allen A."/>
            <person name="Barry K."/>
            <person name="Falciatore A."/>
            <person name="Ferrante M."/>
            <person name="Fortunato A.E."/>
            <person name="Gloeckner G."/>
            <person name="Gruber A."/>
            <person name="Hipkin R."/>
            <person name="Janech M."/>
            <person name="Kroth P."/>
            <person name="Leese F."/>
            <person name="Lindquist E."/>
            <person name="Lyon B.R."/>
            <person name="Martin J."/>
            <person name="Mayer C."/>
            <person name="Parker M."/>
            <person name="Quesneville H."/>
            <person name="Raymond J."/>
            <person name="Uhlig C."/>
            <person name="Valentin K.U."/>
            <person name="Worden A.Z."/>
            <person name="Armbrust E.V."/>
            <person name="Bowler C."/>
            <person name="Green B."/>
            <person name="Moulton V."/>
            <person name="Van Oosterhout C."/>
            <person name="Grigoriev I."/>
        </authorList>
    </citation>
    <scope>NUCLEOTIDE SEQUENCE [LARGE SCALE GENOMIC DNA]</scope>
    <source>
        <strain evidence="7 8">CCMP1102</strain>
    </source>
</reference>
<keyword evidence="3" id="KW-0347">Helicase</keyword>
<feature type="domain" description="Helicase ATP-binding" evidence="6">
    <location>
        <begin position="1556"/>
        <end position="1840"/>
    </location>
</feature>
<dbReference type="GO" id="GO:0008094">
    <property type="term" value="F:ATP-dependent activity, acting on DNA"/>
    <property type="evidence" value="ECO:0007669"/>
    <property type="project" value="TreeGrafter"/>
</dbReference>
<accession>A0A1E7EQW5</accession>
<dbReference type="PANTHER" id="PTHR45626:SF17">
    <property type="entry name" value="HELICASE-LIKE TRANSCRIPTION FACTOR"/>
    <property type="match status" value="1"/>
</dbReference>
<dbReference type="SUPFAM" id="SSF52540">
    <property type="entry name" value="P-loop containing nucleoside triphosphate hydrolases"/>
    <property type="match status" value="1"/>
</dbReference>
<evidence type="ECO:0000256" key="1">
    <source>
        <dbReference type="ARBA" id="ARBA00022741"/>
    </source>
</evidence>
<dbReference type="SUPFAM" id="SSF53335">
    <property type="entry name" value="S-adenosyl-L-methionine-dependent methyltransferases"/>
    <property type="match status" value="1"/>
</dbReference>
<dbReference type="Pfam" id="PF21743">
    <property type="entry name" value="PTM_DIR17_Tudor"/>
    <property type="match status" value="1"/>
</dbReference>
<keyword evidence="8" id="KW-1185">Reference proteome</keyword>
<dbReference type="InterPro" id="IPR000330">
    <property type="entry name" value="SNF2_N"/>
</dbReference>
<dbReference type="OrthoDB" id="423221at2759"/>
<evidence type="ECO:0000256" key="3">
    <source>
        <dbReference type="ARBA" id="ARBA00022806"/>
    </source>
</evidence>
<name>A0A1E7EQW5_9STRA</name>
<dbReference type="KEGG" id="fcy:FRACYDRAFT_212855"/>
<dbReference type="Proteomes" id="UP000095751">
    <property type="component" value="Unassembled WGS sequence"/>
</dbReference>
<evidence type="ECO:0000259" key="6">
    <source>
        <dbReference type="PROSITE" id="PS51192"/>
    </source>
</evidence>
<dbReference type="PROSITE" id="PS51192">
    <property type="entry name" value="HELICASE_ATP_BIND_1"/>
    <property type="match status" value="1"/>
</dbReference>
<evidence type="ECO:0000256" key="4">
    <source>
        <dbReference type="ARBA" id="ARBA00022840"/>
    </source>
</evidence>
<dbReference type="Pfam" id="PF00176">
    <property type="entry name" value="SNF2-rel_dom"/>
    <property type="match status" value="1"/>
</dbReference>
<keyword evidence="1" id="KW-0547">Nucleotide-binding</keyword>
<dbReference type="CDD" id="cd20401">
    <property type="entry name" value="Tudor_AtPTM-like"/>
    <property type="match status" value="1"/>
</dbReference>
<gene>
    <name evidence="7" type="ORF">FRACYDRAFT_212855</name>
</gene>
<dbReference type="GO" id="GO:0006281">
    <property type="term" value="P:DNA repair"/>
    <property type="evidence" value="ECO:0007669"/>
    <property type="project" value="TreeGrafter"/>
</dbReference>
<dbReference type="InterPro" id="IPR047365">
    <property type="entry name" value="Tudor_AtPTM-like"/>
</dbReference>
<proteinExistence type="predicted"/>
<dbReference type="Gene3D" id="3.40.50.150">
    <property type="entry name" value="Vaccinia Virus protein VP39"/>
    <property type="match status" value="1"/>
</dbReference>
<protein>
    <recommendedName>
        <fullName evidence="6">Helicase ATP-binding domain-containing protein</fullName>
    </recommendedName>
</protein>
<sequence>MVVPKFVADGTVYLRKLFEDGEHYNGTIESFDEEEGWYFVKYDDGDVEDITEIECTALVNDYNQNKNDSVVITSSNDDNDDDEDDDDDDDEEEIVTTNTTSTTGRRPTSRRRSSQKKAMSYAEDSSSEEEEEEVVTKKKKKTTNHKKQKKTVTKKKKAASSAGRNKRKNDDDESDFTKSKSGGGQGVSMADAFQPTNNPVFWKYTKKDIDAHYSFLDPCGMEATDDIIGGLVGRQVDKVGLLLQRALSSSSSSKGKKGKGGTGTAALGSVHNPLKLGTACSGTDAPSLALGMVHEYLSKRGLPDLFHYEHQYSCEVEPFKQSYIARNFDGILYPDIAKLTEEHVSDDYPDELPGPRDVYGRIVPLPDINYFVAGTSCKNFSMLMSKFRLDIEDKGCSGETFMGAVEVLLKTNPKICIFENVIGAPWKKMAEYITGRIKISEMSTKKGKSVGTSSKKGGGGDLELERDTNTNKIQVTKVPNNVGVRCGSIVKGFMKGNDDNTVYPVKWPKKKSGSSSNNNRKQNNCCTLKELLQSNNIDSNYNDSDVILCFETPVTYCCRDVKVDSKDYGVPQTRQRTYMLVWQPDDKNDINDDLGDYFEIIVRHLEYKVKHSLEAFVLEDDHDVIRVFREALRGPPGRETKRQEFQAGDFWTSASANLKHNKICRARSGIDEGARYITNWKPHGGKHVPPHYWLEYLNMQQQRSLDMMDVLHASAARDAEAHDSNHSSFTWNISQNVSKEKHRSAMPGTASCITPGGDLFLPHMGRPVLGSEKLLLQGIPYFSLALGNETEVQLSDLAGNAMTLSVVCSTLLAAMTCRQLRTDGDTIAEVLENALLSSTSEEERTQLLQKEDEVSIDDATEISEILLDDLAKLSEKAFKTSIWCTCETSGQNSISTQFLSCRISRIRCCRECCNSHAGYQLDSLDVEEITIQSPKERDPSVFENELRNVLPPTIVFKEDETMMEKDGDGILFPSGGNIGEDAPCKKLPHFALHRIRRQRRSWLVIYYARDSIDQPIAEFKLRIGEISTQRSSEVELGVQGEFKSFLPARMKPYRYGPLDPIAKISVRVSNKNEEENKVWQVVQTNDDEVASISMDVIGSQPGPSYRIIVGLNDLAESTITNHMKNTNQKVLKELMNSSNRGEKRRCLYPKSWKEWPSEITIGKVDSKNDQEKKQKSLIEGKYVRVGCKHAFNQDALWIRESTGSKPAMYLMLKPCVSRTGPDVATVSTSLSYLDTTCVVAIFPLDWQPCDALDPNLQRVKGIQFPKWSPAPSIRCLIPPSNISVTAGSAASNTLLKVNGLNQSDIEMLTRGATAILPKNNENNGGSNNIPILQLSNSQKAQQSLRGFNSICVAPILKFTASCNLSKELSPTAEWKVLYPKDGIPFGTCLRTIPKKAAEKWYFDQERKIWDRRGESGASRQYYLDLQNAPQVFDFKLDSKKGVLSIGVNPEVAAHSPARCIIEDRGPGIQEDLVLQYRLSSLQSQADPKSDRFKVFSCDNEDPTDIQLRSPHRLYARQQKVVTKMLKIEQRNTDFEEIEMSQHVMPGSMGWSVVSKASRPSKLSGGVICDAIGAGKTVVSIALILNGLKDARTHRCSPNKSSASLVAVPPGLIQQWGNEIKKFSKGLKVICIYDFNELKKISVKDILGADVLICPVDILESKGYLDNLMSLSKVNNADVPKLPSHDGKIEKSGAKGVWITAGSNNPYGSGNTPKSQSYRNASARYSYVYQNAINSIREKTFSDNKKGVPLEYFEWERIFVDEVHECLVQAQKIDKKKAVEDGTGFFQEKNRRASRELLGLMTKDIRLRPLLFRKAIFGLTGTPLLDNSNRVIELANLMGNTYVLGLSSHWRKLEKESSRDIFLHTYLEPKTSREIRGAMYFKCQQYLDIGCCRNKTDEQMVGIKIVQQTRQLRMDAEEAQLYLKSQHGIPSDLQSFDITPEDFDPTAGHDISKFLRQNSNSKSRGAELVKTCRKILNKDPTTKIIVFADGAIGGGIAAKDFLTKEADLGCTWLEQDDSVMEKNRKISWYQYADITEEDKKRPRILVLHFEHAAGLNLQMECYNLILFSPLYIGSGGVTGNAVSDTSTELQTIGRVYRPGQPKEKVNVFRIEMLGPDGEECLDGKLIRRNTDQETVEMAINSAD</sequence>
<dbReference type="PANTHER" id="PTHR45626">
    <property type="entry name" value="TRANSCRIPTION TERMINATION FACTOR 2-RELATED"/>
    <property type="match status" value="1"/>
</dbReference>
<keyword evidence="4" id="KW-0067">ATP-binding</keyword>
<feature type="region of interest" description="Disordered" evidence="5">
    <location>
        <begin position="444"/>
        <end position="465"/>
    </location>
</feature>
<dbReference type="InterPro" id="IPR014001">
    <property type="entry name" value="Helicase_ATP-bd"/>
</dbReference>
<dbReference type="EMBL" id="KV784381">
    <property type="protein sequence ID" value="OEU08217.1"/>
    <property type="molecule type" value="Genomic_DNA"/>
</dbReference>
<dbReference type="GO" id="GO:0005634">
    <property type="term" value="C:nucleus"/>
    <property type="evidence" value="ECO:0007669"/>
    <property type="project" value="TreeGrafter"/>
</dbReference>
<dbReference type="GO" id="GO:0004386">
    <property type="term" value="F:helicase activity"/>
    <property type="evidence" value="ECO:0007669"/>
    <property type="project" value="UniProtKB-KW"/>
</dbReference>
<feature type="compositionally biased region" description="Acidic residues" evidence="5">
    <location>
        <begin position="77"/>
        <end position="94"/>
    </location>
</feature>
<dbReference type="Gene3D" id="3.40.50.300">
    <property type="entry name" value="P-loop containing nucleotide triphosphate hydrolases"/>
    <property type="match status" value="2"/>
</dbReference>